<dbReference type="SUPFAM" id="SSF53474">
    <property type="entry name" value="alpha/beta-Hydrolases"/>
    <property type="match status" value="1"/>
</dbReference>
<comment type="caution">
    <text evidence="3">The sequence shown here is derived from an EMBL/GenBank/DDBJ whole genome shotgun (WGS) entry which is preliminary data.</text>
</comment>
<dbReference type="PANTHER" id="PTHR35128">
    <property type="entry name" value="SECRETION-REGULATING GUANINE NUCLEOTIDE EXCHANGE FACTOR"/>
    <property type="match status" value="1"/>
</dbReference>
<dbReference type="Proteomes" id="UP000298050">
    <property type="component" value="Unassembled WGS sequence"/>
</dbReference>
<accession>A0A4Z0M9C2</accession>
<reference evidence="3 4" key="1">
    <citation type="submission" date="2019-04" db="EMBL/GenBank/DDBJ databases">
        <title>Taxonomy of novel Haliea sp. from mangrove soil of West Coast of India.</title>
        <authorList>
            <person name="Verma A."/>
            <person name="Kumar P."/>
            <person name="Krishnamurthi S."/>
        </authorList>
    </citation>
    <scope>NUCLEOTIDE SEQUENCE [LARGE SCALE GENOMIC DNA]</scope>
    <source>
        <strain evidence="3 4">SAOS-164</strain>
    </source>
</reference>
<evidence type="ECO:0000313" key="4">
    <source>
        <dbReference type="Proteomes" id="UP000298050"/>
    </source>
</evidence>
<sequence length="648" mass="68409">MSLRSSFPAGALRTARTLSPLIAGLGLALGSLGAGAAQLAVELGHGSGNYAAGETVYIAANTSDLLTEDDAARPEMPANGMQRIFAGWTGDAEFLDDPLSPRTSILMPDHPVSVSATYKDVSPWITPSVLTYFPPEHHSVIFFFHGIESCSWCLARRPTAEVFIEEAVSRGFGVIVPEKFDPLDDTWDSELEPSANFDMQRMSALRHDLVARGVIHADEPVHLVGVSAGGYFASLFDESAQAELDFPVTTMTLMLSPGYYPKMTETRVPTLLAQARNDSLSTLEMGVTAHNLLLQRGVAAQMVVGRAMPVYPEYFAAVDGVTATASREIVAALDAGGFLDSAGFLRDNPRTSGWEQVLPPIEDLAQTISDIRSMMFQAYAEHSIMDGFAHRVFEFIEQPVARVDYAPRVIGFEPATGTEGTPVTIHGEFFVDVQAVEFNGQPTTFVQLTGDQLVAYVPQGVSAGPISVTNSAGDGVSTGNFGVLAAEVDSMEPASGRESTVVVISGSGLVDVTGVTFNGLAASFTEISAGKLTASVPKGATDGPVLVNTASTGGIYAGEFDVLPPPSVSGLSTDRAMIGDLVSIYGDSLGDTTDVLLNGSINAPFTVISDSEVVFEVPANAQKISGIRVFTPYGSISAGSIYCKNCSR</sequence>
<dbReference type="InterPro" id="IPR014756">
    <property type="entry name" value="Ig_E-set"/>
</dbReference>
<evidence type="ECO:0000259" key="1">
    <source>
        <dbReference type="Pfam" id="PF01833"/>
    </source>
</evidence>
<dbReference type="Pfam" id="PF18998">
    <property type="entry name" value="Flg_new_2"/>
    <property type="match status" value="1"/>
</dbReference>
<dbReference type="Pfam" id="PF01833">
    <property type="entry name" value="TIG"/>
    <property type="match status" value="2"/>
</dbReference>
<dbReference type="PANTHER" id="PTHR35128:SF1">
    <property type="entry name" value="SECRETION-REGULATING GUANINE NUCLEOTIDE EXCHANGE FACTOR"/>
    <property type="match status" value="1"/>
</dbReference>
<organism evidence="3 4">
    <name type="scientific">Mangrovimicrobium sediminis</name>
    <dbReference type="NCBI Taxonomy" id="2562682"/>
    <lineage>
        <taxon>Bacteria</taxon>
        <taxon>Pseudomonadati</taxon>
        <taxon>Pseudomonadota</taxon>
        <taxon>Gammaproteobacteria</taxon>
        <taxon>Cellvibrionales</taxon>
        <taxon>Halieaceae</taxon>
        <taxon>Mangrovimicrobium</taxon>
    </lineage>
</organism>
<gene>
    <name evidence="3" type="ORF">E4634_00600</name>
</gene>
<dbReference type="OrthoDB" id="2086224at2"/>
<feature type="domain" description="IPT/TIG" evidence="1">
    <location>
        <begin position="488"/>
        <end position="549"/>
    </location>
</feature>
<dbReference type="SUPFAM" id="SSF81296">
    <property type="entry name" value="E set domains"/>
    <property type="match status" value="3"/>
</dbReference>
<dbReference type="Gene3D" id="2.60.40.10">
    <property type="entry name" value="Immunoglobulins"/>
    <property type="match status" value="3"/>
</dbReference>
<feature type="domain" description="IPT/TIG" evidence="1">
    <location>
        <begin position="407"/>
        <end position="475"/>
    </location>
</feature>
<keyword evidence="4" id="KW-1185">Reference proteome</keyword>
<dbReference type="RefSeq" id="WP_135440661.1">
    <property type="nucleotide sequence ID" value="NZ_SRLE01000001.1"/>
</dbReference>
<dbReference type="AlphaFoldDB" id="A0A4Z0M9C2"/>
<feature type="domain" description="Bacterial repeat" evidence="2">
    <location>
        <begin position="85"/>
        <end position="121"/>
    </location>
</feature>
<name>A0A4Z0M9C2_9GAMM</name>
<dbReference type="InterPro" id="IPR044060">
    <property type="entry name" value="Bacterial_rp_domain"/>
</dbReference>
<evidence type="ECO:0000259" key="2">
    <source>
        <dbReference type="Pfam" id="PF18998"/>
    </source>
</evidence>
<proteinExistence type="predicted"/>
<dbReference type="InterPro" id="IPR002909">
    <property type="entry name" value="IPT_dom"/>
</dbReference>
<evidence type="ECO:0000313" key="3">
    <source>
        <dbReference type="EMBL" id="TGD76084.1"/>
    </source>
</evidence>
<dbReference type="InterPro" id="IPR013783">
    <property type="entry name" value="Ig-like_fold"/>
</dbReference>
<dbReference type="EMBL" id="SRLE01000001">
    <property type="protein sequence ID" value="TGD76084.1"/>
    <property type="molecule type" value="Genomic_DNA"/>
</dbReference>
<dbReference type="Gene3D" id="3.40.50.1820">
    <property type="entry name" value="alpha/beta hydrolase"/>
    <property type="match status" value="1"/>
</dbReference>
<protein>
    <submittedName>
        <fullName evidence="3">Uncharacterized protein</fullName>
    </submittedName>
</protein>
<dbReference type="InterPro" id="IPR029058">
    <property type="entry name" value="AB_hydrolase_fold"/>
</dbReference>
<dbReference type="CDD" id="cd00603">
    <property type="entry name" value="IPT_PCSR"/>
    <property type="match status" value="1"/>
</dbReference>